<comment type="caution">
    <text evidence="7">The sequence shown here is derived from an EMBL/GenBank/DDBJ whole genome shotgun (WGS) entry which is preliminary data.</text>
</comment>
<dbReference type="GO" id="GO:0005664">
    <property type="term" value="C:nuclear origin of replication recognition complex"/>
    <property type="evidence" value="ECO:0007669"/>
    <property type="project" value="TreeGrafter"/>
</dbReference>
<keyword evidence="2" id="KW-0235">DNA replication</keyword>
<feature type="domain" description="Origin recognition complex subunit 5 C-terminal" evidence="5">
    <location>
        <begin position="415"/>
        <end position="593"/>
    </location>
</feature>
<evidence type="ECO:0000256" key="2">
    <source>
        <dbReference type="ARBA" id="ARBA00022705"/>
    </source>
</evidence>
<dbReference type="InterPro" id="IPR048866">
    <property type="entry name" value="ORC5_lid"/>
</dbReference>
<dbReference type="InterPro" id="IPR047088">
    <property type="entry name" value="ORC5_C"/>
</dbReference>
<evidence type="ECO:0000256" key="3">
    <source>
        <dbReference type="ARBA" id="ARBA00023242"/>
    </source>
</evidence>
<dbReference type="GO" id="GO:0006270">
    <property type="term" value="P:DNA replication initiation"/>
    <property type="evidence" value="ECO:0007669"/>
    <property type="project" value="TreeGrafter"/>
</dbReference>
<dbReference type="OrthoDB" id="365981at2759"/>
<sequence length="600" mass="67025">MASYCNHLEDLTRDLSGKFPGNDVFISQLTTLITTYPPLFIYIHDPNTARITASLVEDTLQAVSAFDPSNFAPEDHAPQVAFAQVNAINCFTPRLFYDTALNSLARWRPQWEQGCENWVGEGEVLRYNDTFDAFMHGLRALELELSETEDELPSNHGRRSKGKGKAKEKVVNEDVRMVLVVEKAERLKFSFPELIIPLTRLAELSQVDITTIFISEVPWEDIKPSLGASLDPYRMVISPPTKQATIEILNSYFPSVSISNTDPHAHHPSLAPLYSFFVSALYSICSPFTNDPHELAYIAAARWPGFVQPVIDAHALELEALREDDPDAELPLTPPAEDARLRLLRYFTPSFTLALEALYPRLTNATDWARANSLEPGTMDPTKSVPSSPRKDKGKARDVGDQDTESDADPIARVLPRMSKFILVAAFLASTNPSKTDLRMFGRGVDEKRRRRKGGGGRRTAGKSSQAKVPQRLLGPIAFPLDRLLAILAVLLEEYDFEERLPAPEFELPGEETEMELGRVHLYGAVGFVVKIFMRTASKLCFCNSIQVVELSTMSLLHRTSPPEKFDGPATFRCGISYEVALALARDLQVPLLDLMWDSN</sequence>
<dbReference type="Proteomes" id="UP000310158">
    <property type="component" value="Unassembled WGS sequence"/>
</dbReference>
<feature type="region of interest" description="Disordered" evidence="4">
    <location>
        <begin position="442"/>
        <end position="468"/>
    </location>
</feature>
<dbReference type="Pfam" id="PF14630">
    <property type="entry name" value="ORC5_C"/>
    <property type="match status" value="1"/>
</dbReference>
<feature type="compositionally biased region" description="Basic and acidic residues" evidence="4">
    <location>
        <begin position="389"/>
        <end position="400"/>
    </location>
</feature>
<proteinExistence type="predicted"/>
<evidence type="ECO:0000256" key="1">
    <source>
        <dbReference type="ARBA" id="ARBA00004123"/>
    </source>
</evidence>
<reference evidence="7 8" key="1">
    <citation type="submission" date="2019-02" db="EMBL/GenBank/DDBJ databases">
        <title>Genome sequencing of the rare red list fungi Bondarzewia mesenterica.</title>
        <authorList>
            <person name="Buettner E."/>
            <person name="Kellner H."/>
        </authorList>
    </citation>
    <scope>NUCLEOTIDE SEQUENCE [LARGE SCALE GENOMIC DNA]</scope>
    <source>
        <strain evidence="7 8">DSM 108281</strain>
    </source>
</reference>
<name>A0A4V3XES6_9AGAM</name>
<organism evidence="7 8">
    <name type="scientific">Bondarzewia mesenterica</name>
    <dbReference type="NCBI Taxonomy" id="1095465"/>
    <lineage>
        <taxon>Eukaryota</taxon>
        <taxon>Fungi</taxon>
        <taxon>Dikarya</taxon>
        <taxon>Basidiomycota</taxon>
        <taxon>Agaricomycotina</taxon>
        <taxon>Agaricomycetes</taxon>
        <taxon>Russulales</taxon>
        <taxon>Bondarzewiaceae</taxon>
        <taxon>Bondarzewia</taxon>
    </lineage>
</organism>
<keyword evidence="3" id="KW-0539">Nucleus</keyword>
<comment type="subcellular location">
    <subcellularLocation>
        <location evidence="1">Nucleus</location>
    </subcellularLocation>
</comment>
<dbReference type="Pfam" id="PF21639">
    <property type="entry name" value="ORC5_lid"/>
    <property type="match status" value="1"/>
</dbReference>
<evidence type="ECO:0000259" key="5">
    <source>
        <dbReference type="Pfam" id="PF14630"/>
    </source>
</evidence>
<gene>
    <name evidence="7" type="ORF">EW146_g5606</name>
</gene>
<dbReference type="PANTHER" id="PTHR12705:SF0">
    <property type="entry name" value="ORIGIN RECOGNITION COMPLEX SUBUNIT 5"/>
    <property type="match status" value="1"/>
</dbReference>
<dbReference type="EMBL" id="SGPL01000251">
    <property type="protein sequence ID" value="THH14773.1"/>
    <property type="molecule type" value="Genomic_DNA"/>
</dbReference>
<dbReference type="InterPro" id="IPR020796">
    <property type="entry name" value="ORC5"/>
</dbReference>
<evidence type="ECO:0000259" key="6">
    <source>
        <dbReference type="Pfam" id="PF21639"/>
    </source>
</evidence>
<evidence type="ECO:0000256" key="4">
    <source>
        <dbReference type="SAM" id="MobiDB-lite"/>
    </source>
</evidence>
<protein>
    <submittedName>
        <fullName evidence="7">Uncharacterized protein</fullName>
    </submittedName>
</protein>
<dbReference type="PANTHER" id="PTHR12705">
    <property type="entry name" value="ORIGIN RECOGNITION COMPLEX SUBUNIT 5"/>
    <property type="match status" value="1"/>
</dbReference>
<accession>A0A4V3XES6</accession>
<feature type="region of interest" description="Disordered" evidence="4">
    <location>
        <begin position="372"/>
        <end position="410"/>
    </location>
</feature>
<keyword evidence="8" id="KW-1185">Reference proteome</keyword>
<feature type="domain" description="ORC5 lid" evidence="6">
    <location>
        <begin position="274"/>
        <end position="317"/>
    </location>
</feature>
<dbReference type="AlphaFoldDB" id="A0A4V3XES6"/>
<evidence type="ECO:0000313" key="8">
    <source>
        <dbReference type="Proteomes" id="UP000310158"/>
    </source>
</evidence>
<dbReference type="GO" id="GO:0003688">
    <property type="term" value="F:DNA replication origin binding"/>
    <property type="evidence" value="ECO:0007669"/>
    <property type="project" value="TreeGrafter"/>
</dbReference>
<evidence type="ECO:0000313" key="7">
    <source>
        <dbReference type="EMBL" id="THH14773.1"/>
    </source>
</evidence>